<keyword evidence="6 8" id="KW-0408">Iron</keyword>
<dbReference type="InterPro" id="IPR009056">
    <property type="entry name" value="Cyt_c-like_dom"/>
</dbReference>
<dbReference type="STRING" id="163359.A9R16_14745"/>
<keyword evidence="5" id="KW-0249">Electron transport</keyword>
<keyword evidence="4 8" id="KW-0479">Metal-binding</keyword>
<dbReference type="SUPFAM" id="SSF46626">
    <property type="entry name" value="Cytochrome c"/>
    <property type="match status" value="1"/>
</dbReference>
<dbReference type="Proteomes" id="UP000253250">
    <property type="component" value="Unassembled WGS sequence"/>
</dbReference>
<dbReference type="PRINTS" id="PR00606">
    <property type="entry name" value="CYTCHROMECID"/>
</dbReference>
<dbReference type="InterPro" id="IPR002324">
    <property type="entry name" value="Cyt_c_ID"/>
</dbReference>
<name>A0A1C2G050_9GAMM</name>
<dbReference type="Gene3D" id="1.10.760.10">
    <property type="entry name" value="Cytochrome c-like domain"/>
    <property type="match status" value="1"/>
</dbReference>
<proteinExistence type="predicted"/>
<feature type="binding site" description="covalent" evidence="8">
    <location>
        <position position="6"/>
    </location>
    <ligand>
        <name>heme c</name>
        <dbReference type="ChEBI" id="CHEBI:61717"/>
    </ligand>
</feature>
<evidence type="ECO:0000256" key="5">
    <source>
        <dbReference type="ARBA" id="ARBA00022982"/>
    </source>
</evidence>
<dbReference type="GO" id="GO:0020037">
    <property type="term" value="F:heme binding"/>
    <property type="evidence" value="ECO:0007669"/>
    <property type="project" value="InterPro"/>
</dbReference>
<gene>
    <name evidence="9" type="ORF">C4900_14870</name>
</gene>
<comment type="PTM">
    <text evidence="8">Binds 1 heme c group covalently per subunit.</text>
</comment>
<dbReference type="GO" id="GO:0009055">
    <property type="term" value="F:electron transfer activity"/>
    <property type="evidence" value="ECO:0007669"/>
    <property type="project" value="InterPro"/>
</dbReference>
<organism evidence="9 10">
    <name type="scientific">Acidiferrobacter thiooxydans</name>
    <dbReference type="NCBI Taxonomy" id="163359"/>
    <lineage>
        <taxon>Bacteria</taxon>
        <taxon>Pseudomonadati</taxon>
        <taxon>Pseudomonadota</taxon>
        <taxon>Gammaproteobacteria</taxon>
        <taxon>Acidiferrobacterales</taxon>
        <taxon>Acidiferrobacteraceae</taxon>
        <taxon>Acidiferrobacter</taxon>
    </lineage>
</organism>
<accession>A0A1C2G050</accession>
<dbReference type="AlphaFoldDB" id="A0A1C2G050"/>
<dbReference type="OrthoDB" id="9814708at2"/>
<evidence type="ECO:0000256" key="4">
    <source>
        <dbReference type="ARBA" id="ARBA00022723"/>
    </source>
</evidence>
<evidence type="ECO:0000256" key="7">
    <source>
        <dbReference type="ARBA" id="ARBA00031244"/>
    </source>
</evidence>
<evidence type="ECO:0000313" key="9">
    <source>
        <dbReference type="EMBL" id="RCN57265.1"/>
    </source>
</evidence>
<evidence type="ECO:0000256" key="8">
    <source>
        <dbReference type="PIRSR" id="PIRSR602324-1"/>
    </source>
</evidence>
<feature type="binding site" description="covalent" evidence="8">
    <location>
        <position position="10"/>
    </location>
    <ligand>
        <name>heme c</name>
        <dbReference type="ChEBI" id="CHEBI:61717"/>
    </ligand>
</feature>
<keyword evidence="2" id="KW-0813">Transport</keyword>
<dbReference type="GO" id="GO:0005506">
    <property type="term" value="F:iron ion binding"/>
    <property type="evidence" value="ECO:0007669"/>
    <property type="project" value="InterPro"/>
</dbReference>
<dbReference type="InterPro" id="IPR036909">
    <property type="entry name" value="Cyt_c-like_dom_sf"/>
</dbReference>
<keyword evidence="10" id="KW-1185">Reference proteome</keyword>
<evidence type="ECO:0000256" key="3">
    <source>
        <dbReference type="ARBA" id="ARBA00022617"/>
    </source>
</evidence>
<keyword evidence="3 8" id="KW-0349">Heme</keyword>
<evidence type="ECO:0000256" key="1">
    <source>
        <dbReference type="ARBA" id="ARBA00021020"/>
    </source>
</evidence>
<sequence length="88" mass="9339">MTSAGCFACHAVSHKVIGPAYSWVAYVFAHKPGAKVTLAHKIITGGAGRWNPWTGGIPMIPHPQLTLAQAEQMASWVLAQKPVAPPKP</sequence>
<evidence type="ECO:0000313" key="10">
    <source>
        <dbReference type="Proteomes" id="UP000253250"/>
    </source>
</evidence>
<comment type="caution">
    <text evidence="9">The sequence shown here is derived from an EMBL/GenBank/DDBJ whole genome shotgun (WGS) entry which is preliminary data.</text>
</comment>
<feature type="binding site" description="covalent" evidence="8">
    <location>
        <position position="59"/>
    </location>
    <ligand>
        <name>heme c</name>
        <dbReference type="ChEBI" id="CHEBI:61717"/>
    </ligand>
</feature>
<evidence type="ECO:0000256" key="2">
    <source>
        <dbReference type="ARBA" id="ARBA00022448"/>
    </source>
</evidence>
<evidence type="ECO:0000256" key="6">
    <source>
        <dbReference type="ARBA" id="ARBA00023004"/>
    </source>
</evidence>
<reference evidence="9 10" key="1">
    <citation type="submission" date="2018-02" db="EMBL/GenBank/DDBJ databases">
        <title>Insights into the biology of acidophilic members of the Acidiferrobacteraceae family derived from comparative genomic analyses.</title>
        <authorList>
            <person name="Issotta F."/>
            <person name="Thyssen C."/>
            <person name="Mena C."/>
            <person name="Moya A."/>
            <person name="Bellenberg S."/>
            <person name="Sproer C."/>
            <person name="Covarrubias P.C."/>
            <person name="Sand W."/>
            <person name="Quatrini R."/>
            <person name="Vera M."/>
        </authorList>
    </citation>
    <scope>NUCLEOTIDE SEQUENCE [LARGE SCALE GENOMIC DNA]</scope>
    <source>
        <strain evidence="10">m-1</strain>
    </source>
</reference>
<dbReference type="EMBL" id="PSYR01000002">
    <property type="protein sequence ID" value="RCN57265.1"/>
    <property type="molecule type" value="Genomic_DNA"/>
</dbReference>
<dbReference type="PROSITE" id="PS51007">
    <property type="entry name" value="CYTC"/>
    <property type="match status" value="1"/>
</dbReference>
<protein>
    <recommendedName>
        <fullName evidence="1">Cytochrome c-551</fullName>
    </recommendedName>
    <alternativeName>
        <fullName evidence="7">Cytochrome c551</fullName>
    </alternativeName>
</protein>